<feature type="domain" description="Helicase C-terminal" evidence="14">
    <location>
        <begin position="412"/>
        <end position="557"/>
    </location>
</feature>
<feature type="compositionally biased region" description="Low complexity" evidence="12">
    <location>
        <begin position="586"/>
        <end position="601"/>
    </location>
</feature>
<keyword evidence="6 11" id="KW-0067">ATP-binding</keyword>
<dbReference type="InterPro" id="IPR014001">
    <property type="entry name" value="Helicase_ATP-bd"/>
</dbReference>
<dbReference type="GO" id="GO:0042255">
    <property type="term" value="P:ribosome assembly"/>
    <property type="evidence" value="ECO:0007669"/>
    <property type="project" value="UniProtKB-ARBA"/>
</dbReference>
<dbReference type="GO" id="GO:0009266">
    <property type="term" value="P:response to temperature stimulus"/>
    <property type="evidence" value="ECO:0007669"/>
    <property type="project" value="UniProtKB-ARBA"/>
</dbReference>
<feature type="compositionally biased region" description="Basic residues" evidence="12">
    <location>
        <begin position="7"/>
        <end position="18"/>
    </location>
</feature>
<dbReference type="CDD" id="cd00268">
    <property type="entry name" value="DEADc"/>
    <property type="match status" value="1"/>
</dbReference>
<feature type="compositionally biased region" description="Low complexity" evidence="12">
    <location>
        <begin position="60"/>
        <end position="69"/>
    </location>
</feature>
<dbReference type="InterPro" id="IPR014014">
    <property type="entry name" value="RNA_helicase_DEAD_Q_motif"/>
</dbReference>
<accession>A0A6V8I7S4</accession>
<dbReference type="PANTHER" id="PTHR47959">
    <property type="entry name" value="ATP-DEPENDENT RNA HELICASE RHLE-RELATED"/>
    <property type="match status" value="1"/>
</dbReference>
<keyword evidence="5 11" id="KW-0347">Helicase</keyword>
<dbReference type="OrthoDB" id="9805696at2"/>
<feature type="region of interest" description="Disordered" evidence="12">
    <location>
        <begin position="543"/>
        <end position="640"/>
    </location>
</feature>
<dbReference type="FunFam" id="3.40.50.300:FF:000108">
    <property type="entry name" value="ATP-dependent RNA helicase RhlE"/>
    <property type="match status" value="1"/>
</dbReference>
<dbReference type="InterPro" id="IPR050079">
    <property type="entry name" value="DEAD_box_RNA_helicase"/>
</dbReference>
<keyword evidence="4 11" id="KW-0378">Hydrolase</keyword>
<keyword evidence="2" id="KW-0963">Cytoplasm</keyword>
<comment type="similarity">
    <text evidence="7 11">Belongs to the DEAD box helicase family.</text>
</comment>
<evidence type="ECO:0000313" key="16">
    <source>
        <dbReference type="EMBL" id="GFE92656.1"/>
    </source>
</evidence>
<name>A0A6V8I7S4_9PROT</name>
<evidence type="ECO:0000259" key="14">
    <source>
        <dbReference type="PROSITE" id="PS51194"/>
    </source>
</evidence>
<evidence type="ECO:0000259" key="15">
    <source>
        <dbReference type="PROSITE" id="PS51195"/>
    </source>
</evidence>
<evidence type="ECO:0000256" key="3">
    <source>
        <dbReference type="ARBA" id="ARBA00022741"/>
    </source>
</evidence>
<proteinExistence type="inferred from homology"/>
<reference evidence="16 17" key="1">
    <citation type="journal article" date="2020" name="Cell Rep.">
        <title>Local necrotic cells trigger systemic immune activation via gut microbiome dysbiosis in Drosophila.</title>
        <authorList>
            <person name="Kosakamoto H."/>
            <person name="Yamauchi T."/>
            <person name="Akuzawa-Tokita Y."/>
            <person name="Nishimura K."/>
            <person name="Soga T."/>
            <person name="Murakami T."/>
            <person name="Mori H."/>
            <person name="Yamamoto K."/>
            <person name="Miyazaki R."/>
            <person name="Koto A."/>
            <person name="Miura M."/>
            <person name="Obata F."/>
        </authorList>
    </citation>
    <scope>NUCLEOTIDE SEQUENCE [LARGE SCALE GENOMIC DNA]</scope>
    <source>
        <strain evidence="16 17">Ai</strain>
    </source>
</reference>
<dbReference type="GO" id="GO:0003724">
    <property type="term" value="F:RNA helicase activity"/>
    <property type="evidence" value="ECO:0007669"/>
    <property type="project" value="UniProtKB-EC"/>
</dbReference>
<feature type="compositionally biased region" description="Low complexity" evidence="12">
    <location>
        <begin position="123"/>
        <end position="155"/>
    </location>
</feature>
<evidence type="ECO:0000256" key="4">
    <source>
        <dbReference type="ARBA" id="ARBA00022801"/>
    </source>
</evidence>
<evidence type="ECO:0000256" key="2">
    <source>
        <dbReference type="ARBA" id="ARBA00022490"/>
    </source>
</evidence>
<evidence type="ECO:0000256" key="9">
    <source>
        <dbReference type="ARBA" id="ARBA00074363"/>
    </source>
</evidence>
<dbReference type="PANTHER" id="PTHR47959:SF13">
    <property type="entry name" value="ATP-DEPENDENT RNA HELICASE RHLE"/>
    <property type="match status" value="1"/>
</dbReference>
<dbReference type="GO" id="GO:0005829">
    <property type="term" value="C:cytosol"/>
    <property type="evidence" value="ECO:0007669"/>
    <property type="project" value="TreeGrafter"/>
</dbReference>
<keyword evidence="3 11" id="KW-0547">Nucleotide-binding</keyword>
<evidence type="ECO:0000256" key="5">
    <source>
        <dbReference type="ARBA" id="ARBA00022806"/>
    </source>
</evidence>
<evidence type="ECO:0000256" key="1">
    <source>
        <dbReference type="ARBA" id="ARBA00012552"/>
    </source>
</evidence>
<dbReference type="GO" id="GO:0003676">
    <property type="term" value="F:nucleic acid binding"/>
    <property type="evidence" value="ECO:0007669"/>
    <property type="project" value="InterPro"/>
</dbReference>
<dbReference type="PROSITE" id="PS00039">
    <property type="entry name" value="DEAD_ATP_HELICASE"/>
    <property type="match status" value="1"/>
</dbReference>
<dbReference type="InterPro" id="IPR001650">
    <property type="entry name" value="Helicase_C-like"/>
</dbReference>
<evidence type="ECO:0000256" key="11">
    <source>
        <dbReference type="RuleBase" id="RU000492"/>
    </source>
</evidence>
<dbReference type="InterPro" id="IPR027417">
    <property type="entry name" value="P-loop_NTPase"/>
</dbReference>
<keyword evidence="17" id="KW-1185">Reference proteome</keyword>
<evidence type="ECO:0000259" key="13">
    <source>
        <dbReference type="PROSITE" id="PS51192"/>
    </source>
</evidence>
<dbReference type="Pfam" id="PF00271">
    <property type="entry name" value="Helicase_C"/>
    <property type="match status" value="1"/>
</dbReference>
<dbReference type="SUPFAM" id="SSF52540">
    <property type="entry name" value="P-loop containing nucleoside triphosphate hydrolases"/>
    <property type="match status" value="1"/>
</dbReference>
<protein>
    <recommendedName>
        <fullName evidence="9">DEAD-box ATP-dependent RNA helicase RhpA</fullName>
        <ecNumber evidence="1">3.6.4.13</ecNumber>
    </recommendedName>
</protein>
<comment type="catalytic activity">
    <reaction evidence="8">
        <text>ATP + H2O = ADP + phosphate + H(+)</text>
        <dbReference type="Rhea" id="RHEA:13065"/>
        <dbReference type="ChEBI" id="CHEBI:15377"/>
        <dbReference type="ChEBI" id="CHEBI:15378"/>
        <dbReference type="ChEBI" id="CHEBI:30616"/>
        <dbReference type="ChEBI" id="CHEBI:43474"/>
        <dbReference type="ChEBI" id="CHEBI:456216"/>
        <dbReference type="EC" id="3.6.4.13"/>
    </reaction>
</comment>
<dbReference type="SMART" id="SM00487">
    <property type="entry name" value="DEXDc"/>
    <property type="match status" value="1"/>
</dbReference>
<dbReference type="CDD" id="cd18787">
    <property type="entry name" value="SF2_C_DEAD"/>
    <property type="match status" value="1"/>
</dbReference>
<evidence type="ECO:0000256" key="7">
    <source>
        <dbReference type="ARBA" id="ARBA00038437"/>
    </source>
</evidence>
<evidence type="ECO:0000256" key="10">
    <source>
        <dbReference type="PROSITE-ProRule" id="PRU00552"/>
    </source>
</evidence>
<evidence type="ECO:0000313" key="17">
    <source>
        <dbReference type="Proteomes" id="UP000548726"/>
    </source>
</evidence>
<dbReference type="PROSITE" id="PS51194">
    <property type="entry name" value="HELICASE_CTER"/>
    <property type="match status" value="1"/>
</dbReference>
<gene>
    <name evidence="16" type="ORF">DmAi_07150</name>
</gene>
<feature type="domain" description="Helicase ATP-binding" evidence="13">
    <location>
        <begin position="212"/>
        <end position="385"/>
    </location>
</feature>
<dbReference type="AlphaFoldDB" id="A0A6V8I7S4"/>
<dbReference type="PROSITE" id="PS51195">
    <property type="entry name" value="Q_MOTIF"/>
    <property type="match status" value="1"/>
</dbReference>
<sequence>MIAKTPTRPRKTTTRSRTKTAATAVDAAATETGADALDAAPAEQAEAPKKPVRRRRKAAEPAPAAAAPEPTEPPADQPAEADVVAEETPKPKRTRRRAAPAKKAAPKAVAKTAPEPTEAEQSEAVPAQAEPDAPVVAPEPEKAAPPASATADVQAPAETTAVESASPEAGVETETDSEPKTTFADLELSEPLLRAVTEMGYTHPTPIQEQAIPAILMAKDVLGVAQTGTGKTASFTLPMLEILSGSRARARMPRSLILEPTRELALQVAENFVNYGKHLKLTHALLIGGESMADQKEVLNRGVDVLIATPGRLLDLFERGGLLLTQTRILVIDEADRMLDMGFIPDIEKIVGLLPANRQTLFFSATMAPAIRQLADAFLQSPKEITVSRASSVATTITTGLVIVDEHSKRDTLRKLLRDPTLQNAIVFCNRKRDVDVLMQSLQKHGFSVGALHGDLPQSVRFATLEKFKNGELKILVCSDVAARGIDIGGLSHVFNFDLPFHAEDYVHRIGRTGRAGKEGHAYSLATPYDKNLAEAIETLTGKPIPRISPDGVETLDWSDEKRPSHGRRKDKPAPKNQGRTRPEKSASTPAPQQQKAATPKSAPPATAPQPAQDGRRSTGRLPRRDEVPPMPAGDVVGFGNAAPAFMQLPRRTTNLADLPVPTADVSVSEEEAAKHST</sequence>
<feature type="compositionally biased region" description="Low complexity" evidence="12">
    <location>
        <begin position="101"/>
        <end position="116"/>
    </location>
</feature>
<evidence type="ECO:0000256" key="12">
    <source>
        <dbReference type="SAM" id="MobiDB-lite"/>
    </source>
</evidence>
<dbReference type="Gene3D" id="3.40.50.300">
    <property type="entry name" value="P-loop containing nucleotide triphosphate hydrolases"/>
    <property type="match status" value="2"/>
</dbReference>
<evidence type="ECO:0000256" key="8">
    <source>
        <dbReference type="ARBA" id="ARBA00047984"/>
    </source>
</evidence>
<feature type="compositionally biased region" description="Low complexity" evidence="12">
    <location>
        <begin position="19"/>
        <end position="45"/>
    </location>
</feature>
<dbReference type="EC" id="3.6.4.13" evidence="1"/>
<feature type="region of interest" description="Disordered" evidence="12">
    <location>
        <begin position="1"/>
        <end position="185"/>
    </location>
</feature>
<dbReference type="RefSeq" id="WP_086656120.1">
    <property type="nucleotide sequence ID" value="NZ_JOPC01000027.1"/>
</dbReference>
<feature type="domain" description="DEAD-box RNA helicase Q" evidence="15">
    <location>
        <begin position="181"/>
        <end position="209"/>
    </location>
</feature>
<feature type="short sequence motif" description="Q motif" evidence="10">
    <location>
        <begin position="181"/>
        <end position="209"/>
    </location>
</feature>
<comment type="caution">
    <text evidence="16">The sequence shown here is derived from an EMBL/GenBank/DDBJ whole genome shotgun (WGS) entry which is preliminary data.</text>
</comment>
<dbReference type="GO" id="GO:0005524">
    <property type="term" value="F:ATP binding"/>
    <property type="evidence" value="ECO:0007669"/>
    <property type="project" value="UniProtKB-KW"/>
</dbReference>
<dbReference type="InterPro" id="IPR011545">
    <property type="entry name" value="DEAD/DEAH_box_helicase_dom"/>
</dbReference>
<dbReference type="Pfam" id="PF00270">
    <property type="entry name" value="DEAD"/>
    <property type="match status" value="1"/>
</dbReference>
<feature type="compositionally biased region" description="Basic residues" evidence="12">
    <location>
        <begin position="91"/>
        <end position="100"/>
    </location>
</feature>
<dbReference type="Proteomes" id="UP000548726">
    <property type="component" value="Unassembled WGS sequence"/>
</dbReference>
<dbReference type="SMART" id="SM00490">
    <property type="entry name" value="HELICc"/>
    <property type="match status" value="1"/>
</dbReference>
<organism evidence="16 17">
    <name type="scientific">Acetobacter persici</name>
    <dbReference type="NCBI Taxonomy" id="1076596"/>
    <lineage>
        <taxon>Bacteria</taxon>
        <taxon>Pseudomonadati</taxon>
        <taxon>Pseudomonadota</taxon>
        <taxon>Alphaproteobacteria</taxon>
        <taxon>Acetobacterales</taxon>
        <taxon>Acetobacteraceae</taxon>
        <taxon>Acetobacter</taxon>
    </lineage>
</organism>
<evidence type="ECO:0000256" key="6">
    <source>
        <dbReference type="ARBA" id="ARBA00022840"/>
    </source>
</evidence>
<dbReference type="PROSITE" id="PS51192">
    <property type="entry name" value="HELICASE_ATP_BIND_1"/>
    <property type="match status" value="1"/>
</dbReference>
<dbReference type="InterPro" id="IPR044742">
    <property type="entry name" value="DEAD/DEAH_RhlB"/>
</dbReference>
<dbReference type="GO" id="GO:0016787">
    <property type="term" value="F:hydrolase activity"/>
    <property type="evidence" value="ECO:0007669"/>
    <property type="project" value="UniProtKB-KW"/>
</dbReference>
<dbReference type="InterPro" id="IPR000629">
    <property type="entry name" value="RNA-helicase_DEAD-box_CS"/>
</dbReference>
<dbReference type="EMBL" id="BLJP01000002">
    <property type="protein sequence ID" value="GFE92656.1"/>
    <property type="molecule type" value="Genomic_DNA"/>
</dbReference>